<gene>
    <name evidence="8" type="primary">rnpA</name>
    <name evidence="8" type="ORF">COX44_03095</name>
</gene>
<comment type="function">
    <text evidence="1">RNaseP catalyzes the removal of the 5'-leader sequence from pre-tRNA to produce the mature 5'-terminus. It can also cleave other RNA substrates such as 4.5S RNA. The protein component plays an auxiliary but essential role in vivo by binding to the 5'-leader sequence and broadening the substrate specificity of the ribozyme.</text>
</comment>
<dbReference type="GO" id="GO:0042781">
    <property type="term" value="F:3'-tRNA processing endoribonuclease activity"/>
    <property type="evidence" value="ECO:0007669"/>
    <property type="project" value="TreeGrafter"/>
</dbReference>
<dbReference type="GO" id="GO:0030677">
    <property type="term" value="C:ribonuclease P complex"/>
    <property type="evidence" value="ECO:0007669"/>
    <property type="project" value="TreeGrafter"/>
</dbReference>
<dbReference type="PANTHER" id="PTHR33992:SF1">
    <property type="entry name" value="RIBONUCLEASE P PROTEIN COMPONENT"/>
    <property type="match status" value="1"/>
</dbReference>
<name>A0A2G9YCA0_9BACT</name>
<evidence type="ECO:0000313" key="8">
    <source>
        <dbReference type="EMBL" id="PIP16865.1"/>
    </source>
</evidence>
<dbReference type="InterPro" id="IPR020539">
    <property type="entry name" value="RNase_P_CS"/>
</dbReference>
<dbReference type="InterPro" id="IPR014721">
    <property type="entry name" value="Ribsml_uS5_D2-typ_fold_subgr"/>
</dbReference>
<keyword evidence="5" id="KW-0378">Hydrolase</keyword>
<dbReference type="EMBL" id="PCRH01000067">
    <property type="protein sequence ID" value="PIP16865.1"/>
    <property type="molecule type" value="Genomic_DNA"/>
</dbReference>
<evidence type="ECO:0000256" key="1">
    <source>
        <dbReference type="ARBA" id="ARBA00002663"/>
    </source>
</evidence>
<keyword evidence="3" id="KW-0540">Nuclease</keyword>
<organism evidence="8 9">
    <name type="scientific">Candidatus Portnoybacteria bacterium CG23_combo_of_CG06-09_8_20_14_all_37_13</name>
    <dbReference type="NCBI Taxonomy" id="1974819"/>
    <lineage>
        <taxon>Bacteria</taxon>
        <taxon>Candidatus Portnoyibacteriota</taxon>
    </lineage>
</organism>
<dbReference type="Proteomes" id="UP000231480">
    <property type="component" value="Unassembled WGS sequence"/>
</dbReference>
<keyword evidence="2" id="KW-0819">tRNA processing</keyword>
<evidence type="ECO:0000256" key="4">
    <source>
        <dbReference type="ARBA" id="ARBA00022759"/>
    </source>
</evidence>
<evidence type="ECO:0000256" key="6">
    <source>
        <dbReference type="ARBA" id="ARBA00022884"/>
    </source>
</evidence>
<comment type="caution">
    <text evidence="8">The sequence shown here is derived from an EMBL/GenBank/DDBJ whole genome shotgun (WGS) entry which is preliminary data.</text>
</comment>
<dbReference type="GO" id="GO:0000049">
    <property type="term" value="F:tRNA binding"/>
    <property type="evidence" value="ECO:0007669"/>
    <property type="project" value="InterPro"/>
</dbReference>
<keyword evidence="4" id="KW-0255">Endonuclease</keyword>
<accession>A0A2G9YCA0</accession>
<evidence type="ECO:0000313" key="9">
    <source>
        <dbReference type="Proteomes" id="UP000231480"/>
    </source>
</evidence>
<protein>
    <recommendedName>
        <fullName evidence="7">Ribonuclease P protein component</fullName>
        <ecNumber evidence="7">3.1.26.5</ecNumber>
    </recommendedName>
</protein>
<dbReference type="GO" id="GO:0004526">
    <property type="term" value="F:ribonuclease P activity"/>
    <property type="evidence" value="ECO:0007669"/>
    <property type="project" value="UniProtKB-UniRule"/>
</dbReference>
<evidence type="ECO:0000256" key="7">
    <source>
        <dbReference type="NCBIfam" id="TIGR00188"/>
    </source>
</evidence>
<dbReference type="PROSITE" id="PS00648">
    <property type="entry name" value="RIBONUCLEASE_P"/>
    <property type="match status" value="1"/>
</dbReference>
<reference evidence="8 9" key="1">
    <citation type="submission" date="2017-09" db="EMBL/GenBank/DDBJ databases">
        <title>Depth-based differentiation of microbial function through sediment-hosted aquifers and enrichment of novel symbionts in the deep terrestrial subsurface.</title>
        <authorList>
            <person name="Probst A.J."/>
            <person name="Ladd B."/>
            <person name="Jarett J.K."/>
            <person name="Geller-Mcgrath D.E."/>
            <person name="Sieber C.M."/>
            <person name="Emerson J.B."/>
            <person name="Anantharaman K."/>
            <person name="Thomas B.C."/>
            <person name="Malmstrom R."/>
            <person name="Stieglmeier M."/>
            <person name="Klingl A."/>
            <person name="Woyke T."/>
            <person name="Ryan C.M."/>
            <person name="Banfield J.F."/>
        </authorList>
    </citation>
    <scope>NUCLEOTIDE SEQUENCE [LARGE SCALE GENOMIC DNA]</scope>
    <source>
        <strain evidence="8">CG23_combo_of_CG06-09_8_20_14_all_37_13</strain>
    </source>
</reference>
<dbReference type="InterPro" id="IPR020568">
    <property type="entry name" value="Ribosomal_Su5_D2-typ_SF"/>
</dbReference>
<keyword evidence="6" id="KW-0694">RNA-binding</keyword>
<dbReference type="Gene3D" id="3.30.230.10">
    <property type="match status" value="1"/>
</dbReference>
<dbReference type="NCBIfam" id="TIGR00188">
    <property type="entry name" value="rnpA"/>
    <property type="match status" value="1"/>
</dbReference>
<dbReference type="EC" id="3.1.26.5" evidence="7"/>
<sequence>MNSFLYLKYKTNNLNKNQFRIIVSLKVSKKAVVRNKIKRRIREVLRQLDVKQGYDIVVITNKEIVGKSFQEIKKAILCSVKYLI</sequence>
<evidence type="ECO:0000256" key="3">
    <source>
        <dbReference type="ARBA" id="ARBA00022722"/>
    </source>
</evidence>
<dbReference type="AlphaFoldDB" id="A0A2G9YCA0"/>
<evidence type="ECO:0000256" key="2">
    <source>
        <dbReference type="ARBA" id="ARBA00022694"/>
    </source>
</evidence>
<dbReference type="Pfam" id="PF00825">
    <property type="entry name" value="Ribonuclease_P"/>
    <property type="match status" value="1"/>
</dbReference>
<proteinExistence type="predicted"/>
<dbReference type="PANTHER" id="PTHR33992">
    <property type="entry name" value="RIBONUCLEASE P PROTEIN COMPONENT"/>
    <property type="match status" value="1"/>
</dbReference>
<evidence type="ECO:0000256" key="5">
    <source>
        <dbReference type="ARBA" id="ARBA00022801"/>
    </source>
</evidence>
<dbReference type="InterPro" id="IPR000100">
    <property type="entry name" value="RNase_P"/>
</dbReference>
<dbReference type="SUPFAM" id="SSF54211">
    <property type="entry name" value="Ribosomal protein S5 domain 2-like"/>
    <property type="match status" value="1"/>
</dbReference>